<accession>A0ABC8YDH3</accession>
<gene>
    <name evidence="3" type="ORF">URODEC1_LOCUS32722</name>
</gene>
<evidence type="ECO:0000256" key="1">
    <source>
        <dbReference type="SAM" id="MobiDB-lite"/>
    </source>
</evidence>
<dbReference type="AlphaFoldDB" id="A0ABC8YDH3"/>
<proteinExistence type="predicted"/>
<feature type="compositionally biased region" description="Low complexity" evidence="1">
    <location>
        <begin position="115"/>
        <end position="148"/>
    </location>
</feature>
<reference evidence="3 4" key="2">
    <citation type="submission" date="2024-10" db="EMBL/GenBank/DDBJ databases">
        <authorList>
            <person name="Ryan C."/>
        </authorList>
    </citation>
    <scope>NUCLEOTIDE SEQUENCE [LARGE SCALE GENOMIC DNA]</scope>
</reference>
<evidence type="ECO:0000313" key="3">
    <source>
        <dbReference type="EMBL" id="CAL4940777.1"/>
    </source>
</evidence>
<protein>
    <recommendedName>
        <fullName evidence="2">VQ domain-containing protein</fullName>
    </recommendedName>
</protein>
<feature type="region of interest" description="Disordered" evidence="1">
    <location>
        <begin position="1"/>
        <end position="176"/>
    </location>
</feature>
<evidence type="ECO:0000259" key="2">
    <source>
        <dbReference type="Pfam" id="PF05678"/>
    </source>
</evidence>
<feature type="domain" description="VQ" evidence="2">
    <location>
        <begin position="89"/>
        <end position="115"/>
    </location>
</feature>
<dbReference type="InterPro" id="IPR008889">
    <property type="entry name" value="VQ"/>
</dbReference>
<dbReference type="EMBL" id="OZ075126">
    <property type="protein sequence ID" value="CAL4940777.1"/>
    <property type="molecule type" value="Genomic_DNA"/>
</dbReference>
<dbReference type="PANTHER" id="PTHR33143">
    <property type="entry name" value="F16F4.1 PROTEIN-RELATED"/>
    <property type="match status" value="1"/>
</dbReference>
<dbReference type="PANTHER" id="PTHR33143:SF76">
    <property type="entry name" value="VQ MOTIF-CONTAINING PROTEIN 8, CHLOROPLASTIC"/>
    <property type="match status" value="1"/>
</dbReference>
<dbReference type="Pfam" id="PF05678">
    <property type="entry name" value="VQ"/>
    <property type="match status" value="1"/>
</dbReference>
<organism evidence="3 4">
    <name type="scientific">Urochloa decumbens</name>
    <dbReference type="NCBI Taxonomy" id="240449"/>
    <lineage>
        <taxon>Eukaryota</taxon>
        <taxon>Viridiplantae</taxon>
        <taxon>Streptophyta</taxon>
        <taxon>Embryophyta</taxon>
        <taxon>Tracheophyta</taxon>
        <taxon>Spermatophyta</taxon>
        <taxon>Magnoliopsida</taxon>
        <taxon>Liliopsida</taxon>
        <taxon>Poales</taxon>
        <taxon>Poaceae</taxon>
        <taxon>PACMAD clade</taxon>
        <taxon>Panicoideae</taxon>
        <taxon>Panicodae</taxon>
        <taxon>Paniceae</taxon>
        <taxon>Melinidinae</taxon>
        <taxon>Urochloa</taxon>
    </lineage>
</organism>
<feature type="compositionally biased region" description="Low complexity" evidence="1">
    <location>
        <begin position="32"/>
        <end position="61"/>
    </location>
</feature>
<name>A0ABC8YDH3_9POAL</name>
<evidence type="ECO:0000313" key="4">
    <source>
        <dbReference type="Proteomes" id="UP001497457"/>
    </source>
</evidence>
<feature type="compositionally biased region" description="Pro residues" evidence="1">
    <location>
        <begin position="62"/>
        <end position="81"/>
    </location>
</feature>
<sequence>MSPTPPRQPGAGVARHAAFKVHRDSHSIHKQAAATSPPSSSSTNSSVSSSSPNAAASANSRRPPPAPAPRQTKPPPPPPQTQQPVIIYTHSPKVIRTNPRDFMSIVQKLTGLDSPGGPARGAAPPPAARVATVAAAAQDESSSSSSESCPANSHAAGPPPTPQPYVDSSQLMPPPAAPPLDAHFMAPDIPLFAPDASELHHLCAAPRGLYGQFPPPVDAAALGGPVMSANVHGGGGGNGGAVSFSPSMVEAMRAFPDYN</sequence>
<dbReference type="InterPro" id="IPR039607">
    <property type="entry name" value="VQ_8/17/18/20/21/25"/>
</dbReference>
<reference evidence="4" key="1">
    <citation type="submission" date="2024-06" db="EMBL/GenBank/DDBJ databases">
        <authorList>
            <person name="Ryan C."/>
        </authorList>
    </citation>
    <scope>NUCLEOTIDE SEQUENCE [LARGE SCALE GENOMIC DNA]</scope>
</reference>
<dbReference type="Proteomes" id="UP001497457">
    <property type="component" value="Chromosome 16b"/>
</dbReference>
<keyword evidence="4" id="KW-1185">Reference proteome</keyword>